<dbReference type="GO" id="GO:0006429">
    <property type="term" value="P:leucyl-tRNA aminoacylation"/>
    <property type="evidence" value="ECO:0007669"/>
    <property type="project" value="InterPro"/>
</dbReference>
<keyword evidence="6" id="KW-0648">Protein biosynthesis</keyword>
<dbReference type="Gene3D" id="3.40.50.620">
    <property type="entry name" value="HUPs"/>
    <property type="match status" value="1"/>
</dbReference>
<dbReference type="PANTHER" id="PTHR43740">
    <property type="entry name" value="LEUCYL-TRNA SYNTHETASE"/>
    <property type="match status" value="1"/>
</dbReference>
<dbReference type="GeneID" id="109586467"/>
<evidence type="ECO:0000313" key="8">
    <source>
        <dbReference type="EnsemblMetazoa" id="XP_019858215.1"/>
    </source>
</evidence>
<keyword evidence="4" id="KW-0547">Nucleotide-binding</keyword>
<dbReference type="InterPro" id="IPR002302">
    <property type="entry name" value="Leu-tRNA-ligase"/>
</dbReference>
<keyword evidence="9" id="KW-1185">Reference proteome</keyword>
<evidence type="ECO:0000313" key="9">
    <source>
        <dbReference type="Proteomes" id="UP000007879"/>
    </source>
</evidence>
<dbReference type="GO" id="GO:0005524">
    <property type="term" value="F:ATP binding"/>
    <property type="evidence" value="ECO:0007669"/>
    <property type="project" value="UniProtKB-KW"/>
</dbReference>
<keyword evidence="3" id="KW-0436">Ligase</keyword>
<keyword evidence="5" id="KW-0067">ATP-binding</keyword>
<keyword evidence="7" id="KW-0030">Aminoacyl-tRNA synthetase</keyword>
<evidence type="ECO:0000256" key="1">
    <source>
        <dbReference type="ARBA" id="ARBA00005594"/>
    </source>
</evidence>
<dbReference type="GO" id="GO:0004823">
    <property type="term" value="F:leucine-tRNA ligase activity"/>
    <property type="evidence" value="ECO:0007669"/>
    <property type="project" value="UniProtKB-EC"/>
</dbReference>
<dbReference type="PANTHER" id="PTHR43740:SF2">
    <property type="entry name" value="LEUCINE--TRNA LIGASE, MITOCHONDRIAL"/>
    <property type="match status" value="1"/>
</dbReference>
<dbReference type="InterPro" id="IPR014729">
    <property type="entry name" value="Rossmann-like_a/b/a_fold"/>
</dbReference>
<sequence>MFCITCTCTFIDVPSVDENSLNHHDVLDNENRLVNSVQFNGLTREEGAKAITQLLEWRWLVTYQKPKNLKTTYPKCGSVATRETDAIDTFVDSTWYFLRYINPMDANNIVNKDLASQWLPVYFYLGGIEHAVLHLLYSRFIMHFLYDIGVVPVKEPFEKLITQAQKDICS</sequence>
<dbReference type="EC" id="6.1.1.4" evidence="2"/>
<proteinExistence type="inferred from homology"/>
<reference evidence="8" key="2">
    <citation type="submission" date="2024-06" db="UniProtKB">
        <authorList>
            <consortium name="EnsemblMetazoa"/>
        </authorList>
    </citation>
    <scope>IDENTIFICATION</scope>
</reference>
<accession>A0AAN0JN46</accession>
<dbReference type="AlphaFoldDB" id="A0AAN0JN46"/>
<evidence type="ECO:0000256" key="3">
    <source>
        <dbReference type="ARBA" id="ARBA00022598"/>
    </source>
</evidence>
<evidence type="ECO:0000256" key="5">
    <source>
        <dbReference type="ARBA" id="ARBA00022840"/>
    </source>
</evidence>
<dbReference type="Proteomes" id="UP000007879">
    <property type="component" value="Unassembled WGS sequence"/>
</dbReference>
<comment type="similarity">
    <text evidence="1">Belongs to the class-I aminoacyl-tRNA synthetase family.</text>
</comment>
<dbReference type="RefSeq" id="XP_019858215.1">
    <property type="nucleotide sequence ID" value="XM_020002656.1"/>
</dbReference>
<reference evidence="9" key="1">
    <citation type="journal article" date="2010" name="Nature">
        <title>The Amphimedon queenslandica genome and the evolution of animal complexity.</title>
        <authorList>
            <person name="Srivastava M."/>
            <person name="Simakov O."/>
            <person name="Chapman J."/>
            <person name="Fahey B."/>
            <person name="Gauthier M.E."/>
            <person name="Mitros T."/>
            <person name="Richards G.S."/>
            <person name="Conaco C."/>
            <person name="Dacre M."/>
            <person name="Hellsten U."/>
            <person name="Larroux C."/>
            <person name="Putnam N.H."/>
            <person name="Stanke M."/>
            <person name="Adamska M."/>
            <person name="Darling A."/>
            <person name="Degnan S.M."/>
            <person name="Oakley T.H."/>
            <person name="Plachetzki D.C."/>
            <person name="Zhai Y."/>
            <person name="Adamski M."/>
            <person name="Calcino A."/>
            <person name="Cummins S.F."/>
            <person name="Goodstein D.M."/>
            <person name="Harris C."/>
            <person name="Jackson D.J."/>
            <person name="Leys S.P."/>
            <person name="Shu S."/>
            <person name="Woodcroft B.J."/>
            <person name="Vervoort M."/>
            <person name="Kosik K.S."/>
            <person name="Manning G."/>
            <person name="Degnan B.M."/>
            <person name="Rokhsar D.S."/>
        </authorList>
    </citation>
    <scope>NUCLEOTIDE SEQUENCE [LARGE SCALE GENOMIC DNA]</scope>
</reference>
<evidence type="ECO:0000256" key="4">
    <source>
        <dbReference type="ARBA" id="ARBA00022741"/>
    </source>
</evidence>
<evidence type="ECO:0000256" key="2">
    <source>
        <dbReference type="ARBA" id="ARBA00013164"/>
    </source>
</evidence>
<organism evidence="8 9">
    <name type="scientific">Amphimedon queenslandica</name>
    <name type="common">Sponge</name>
    <dbReference type="NCBI Taxonomy" id="400682"/>
    <lineage>
        <taxon>Eukaryota</taxon>
        <taxon>Metazoa</taxon>
        <taxon>Porifera</taxon>
        <taxon>Demospongiae</taxon>
        <taxon>Heteroscleromorpha</taxon>
        <taxon>Haplosclerida</taxon>
        <taxon>Niphatidae</taxon>
        <taxon>Amphimedon</taxon>
    </lineage>
</organism>
<evidence type="ECO:0000256" key="7">
    <source>
        <dbReference type="ARBA" id="ARBA00023146"/>
    </source>
</evidence>
<dbReference type="SUPFAM" id="SSF52374">
    <property type="entry name" value="Nucleotidylyl transferase"/>
    <property type="match status" value="1"/>
</dbReference>
<dbReference type="KEGG" id="aqu:109586467"/>
<protein>
    <recommendedName>
        <fullName evidence="2">leucine--tRNA ligase</fullName>
        <ecNumber evidence="2">6.1.1.4</ecNumber>
    </recommendedName>
</protein>
<name>A0AAN0JN46_AMPQE</name>
<evidence type="ECO:0000256" key="6">
    <source>
        <dbReference type="ARBA" id="ARBA00022917"/>
    </source>
</evidence>
<dbReference type="EnsemblMetazoa" id="XM_020002656.1">
    <property type="protein sequence ID" value="XP_019858215.1"/>
    <property type="gene ID" value="LOC109586467"/>
</dbReference>